<name>A0A6A9UTH5_9ACTN</name>
<comment type="pathway">
    <text evidence="1">Cell wall biogenesis; cell wall polysaccharide biosynthesis.</text>
</comment>
<evidence type="ECO:0000313" key="7">
    <source>
        <dbReference type="Proteomes" id="UP000435304"/>
    </source>
</evidence>
<keyword evidence="3" id="KW-0328">Glycosyltransferase</keyword>
<proteinExistence type="inferred from homology"/>
<organism evidence="6 7">
    <name type="scientific">Auraticoccus cholistanensis</name>
    <dbReference type="NCBI Taxonomy" id="2656650"/>
    <lineage>
        <taxon>Bacteria</taxon>
        <taxon>Bacillati</taxon>
        <taxon>Actinomycetota</taxon>
        <taxon>Actinomycetes</taxon>
        <taxon>Propionibacteriales</taxon>
        <taxon>Propionibacteriaceae</taxon>
        <taxon>Auraticoccus</taxon>
    </lineage>
</organism>
<evidence type="ECO:0000256" key="2">
    <source>
        <dbReference type="ARBA" id="ARBA00006739"/>
    </source>
</evidence>
<gene>
    <name evidence="6" type="ORF">GC722_02385</name>
</gene>
<dbReference type="GO" id="GO:0016757">
    <property type="term" value="F:glycosyltransferase activity"/>
    <property type="evidence" value="ECO:0007669"/>
    <property type="project" value="UniProtKB-KW"/>
</dbReference>
<dbReference type="EMBL" id="WPCU01000003">
    <property type="protein sequence ID" value="MVA74884.1"/>
    <property type="molecule type" value="Genomic_DNA"/>
</dbReference>
<dbReference type="PANTHER" id="PTHR43179">
    <property type="entry name" value="RHAMNOSYLTRANSFERASE WBBL"/>
    <property type="match status" value="1"/>
</dbReference>
<comment type="caution">
    <text evidence="6">The sequence shown here is derived from an EMBL/GenBank/DDBJ whole genome shotgun (WGS) entry which is preliminary data.</text>
</comment>
<dbReference type="RefSeq" id="WP_156607532.1">
    <property type="nucleotide sequence ID" value="NZ_WPCU01000003.1"/>
</dbReference>
<evidence type="ECO:0000259" key="5">
    <source>
        <dbReference type="Pfam" id="PF00535"/>
    </source>
</evidence>
<dbReference type="Pfam" id="PF00535">
    <property type="entry name" value="Glycos_transf_2"/>
    <property type="match status" value="1"/>
</dbReference>
<evidence type="ECO:0000256" key="4">
    <source>
        <dbReference type="ARBA" id="ARBA00022679"/>
    </source>
</evidence>
<protein>
    <submittedName>
        <fullName evidence="6">Glycosyltransferase</fullName>
    </submittedName>
</protein>
<comment type="similarity">
    <text evidence="2">Belongs to the glycosyltransferase 2 family.</text>
</comment>
<dbReference type="PANTHER" id="PTHR43179:SF12">
    <property type="entry name" value="GALACTOFURANOSYLTRANSFERASE GLFT2"/>
    <property type="match status" value="1"/>
</dbReference>
<evidence type="ECO:0000256" key="1">
    <source>
        <dbReference type="ARBA" id="ARBA00004776"/>
    </source>
</evidence>
<accession>A0A6A9UTH5</accession>
<evidence type="ECO:0000313" key="6">
    <source>
        <dbReference type="EMBL" id="MVA74884.1"/>
    </source>
</evidence>
<sequence>MTTETPQAPVPLAQRVTVVLLTYNCAHRLDEVLDHLLALGVPLVAVDNASGDGTVDVLRRRGVEVHRLPRNIGAAARNVGVELARTPYVACCDDDGWYEREGLVLAADLMDRHPVLAVVNARILVGPEQRLDPISAVMADSPLPDRHDLPGTVLMGFMAGAVVVRRSAYLQVGGYAERFFIGGEEETLALPLLRAGWQMRYVPEVVVQHRPSRANVDAVRPYGMRNTLWNAWLHRPLGSALRWTWFVLRDPRRRPGRWRGVLWALLGMPAVLRDRSVMPAQLDADLRVLDEAHYATLRRPQRAEAAQRV</sequence>
<dbReference type="Proteomes" id="UP000435304">
    <property type="component" value="Unassembled WGS sequence"/>
</dbReference>
<dbReference type="Gene3D" id="3.90.550.10">
    <property type="entry name" value="Spore Coat Polysaccharide Biosynthesis Protein SpsA, Chain A"/>
    <property type="match status" value="1"/>
</dbReference>
<dbReference type="AlphaFoldDB" id="A0A6A9UTH5"/>
<reference evidence="6 7" key="1">
    <citation type="submission" date="2019-12" db="EMBL/GenBank/DDBJ databases">
        <title>Auraticoccus cholistani sp. nov., an actinomycete isolated from soil of Cholistan desert.</title>
        <authorList>
            <person name="Cheema M.T."/>
        </authorList>
    </citation>
    <scope>NUCLEOTIDE SEQUENCE [LARGE SCALE GENOMIC DNA]</scope>
    <source>
        <strain evidence="6 7">F435</strain>
    </source>
</reference>
<keyword evidence="4 6" id="KW-0808">Transferase</keyword>
<feature type="domain" description="Glycosyltransferase 2-like" evidence="5">
    <location>
        <begin position="17"/>
        <end position="169"/>
    </location>
</feature>
<dbReference type="SUPFAM" id="SSF53448">
    <property type="entry name" value="Nucleotide-diphospho-sugar transferases"/>
    <property type="match status" value="1"/>
</dbReference>
<keyword evidence="7" id="KW-1185">Reference proteome</keyword>
<evidence type="ECO:0000256" key="3">
    <source>
        <dbReference type="ARBA" id="ARBA00022676"/>
    </source>
</evidence>
<dbReference type="InterPro" id="IPR029044">
    <property type="entry name" value="Nucleotide-diphossugar_trans"/>
</dbReference>
<dbReference type="InterPro" id="IPR001173">
    <property type="entry name" value="Glyco_trans_2-like"/>
</dbReference>